<evidence type="ECO:0000313" key="8">
    <source>
        <dbReference type="WBParaSite" id="ACRNAN_scaffold2345.g15513.t1"/>
    </source>
</evidence>
<proteinExistence type="inferred from homology"/>
<dbReference type="GO" id="GO:0006606">
    <property type="term" value="P:protein import into nucleus"/>
    <property type="evidence" value="ECO:0007669"/>
    <property type="project" value="TreeGrafter"/>
</dbReference>
<keyword evidence="4" id="KW-0539">Nucleus</keyword>
<dbReference type="Gene3D" id="1.25.40.450">
    <property type="entry name" value="Nucleoporin, helical domain, N-terminal subdomain"/>
    <property type="match status" value="1"/>
</dbReference>
<dbReference type="PANTHER" id="PTHR10350">
    <property type="entry name" value="NUCLEAR PORE COMPLEX PROTEIN NUP155"/>
    <property type="match status" value="1"/>
</dbReference>
<dbReference type="InterPro" id="IPR042533">
    <property type="entry name" value="Nucleoporin_Nup155_C_1"/>
</dbReference>
<evidence type="ECO:0000313" key="7">
    <source>
        <dbReference type="Proteomes" id="UP000887540"/>
    </source>
</evidence>
<dbReference type="InterPro" id="IPR007187">
    <property type="entry name" value="Nucleoporin_Nup133/Nup155_C"/>
</dbReference>
<comment type="subcellular location">
    <subcellularLocation>
        <location evidence="1">Nucleus</location>
    </subcellularLocation>
</comment>
<dbReference type="FunFam" id="1.25.40.440:FF:000001">
    <property type="entry name" value="Nuclear pore complex subunit"/>
    <property type="match status" value="1"/>
</dbReference>
<feature type="domain" description="Nucleoporin Nup133/Nup155-like N-terminal" evidence="6">
    <location>
        <begin position="58"/>
        <end position="433"/>
    </location>
</feature>
<dbReference type="InterPro" id="IPR042538">
    <property type="entry name" value="Nucleoporin_Nup155_C_3"/>
</dbReference>
<reference evidence="8" key="1">
    <citation type="submission" date="2022-11" db="UniProtKB">
        <authorList>
            <consortium name="WormBaseParasite"/>
        </authorList>
    </citation>
    <scope>IDENTIFICATION</scope>
</reference>
<dbReference type="GO" id="GO:0000972">
    <property type="term" value="P:transcription-dependent tethering of RNA polymerase II gene DNA at nuclear periphery"/>
    <property type="evidence" value="ECO:0007669"/>
    <property type="project" value="TreeGrafter"/>
</dbReference>
<dbReference type="GO" id="GO:0044611">
    <property type="term" value="C:nuclear pore inner ring"/>
    <property type="evidence" value="ECO:0007669"/>
    <property type="project" value="TreeGrafter"/>
</dbReference>
<dbReference type="GO" id="GO:0017056">
    <property type="term" value="F:structural constituent of nuclear pore"/>
    <property type="evidence" value="ECO:0007669"/>
    <property type="project" value="InterPro"/>
</dbReference>
<dbReference type="Pfam" id="PF03177">
    <property type="entry name" value="Nucleoporin_C"/>
    <property type="match status" value="1"/>
</dbReference>
<evidence type="ECO:0000256" key="3">
    <source>
        <dbReference type="ARBA" id="ARBA00022448"/>
    </source>
</evidence>
<evidence type="ECO:0000259" key="5">
    <source>
        <dbReference type="Pfam" id="PF03177"/>
    </source>
</evidence>
<keyword evidence="3" id="KW-0813">Transport</keyword>
<organism evidence="7 8">
    <name type="scientific">Acrobeloides nanus</name>
    <dbReference type="NCBI Taxonomy" id="290746"/>
    <lineage>
        <taxon>Eukaryota</taxon>
        <taxon>Metazoa</taxon>
        <taxon>Ecdysozoa</taxon>
        <taxon>Nematoda</taxon>
        <taxon>Chromadorea</taxon>
        <taxon>Rhabditida</taxon>
        <taxon>Tylenchina</taxon>
        <taxon>Cephalobomorpha</taxon>
        <taxon>Cephaloboidea</taxon>
        <taxon>Cephalobidae</taxon>
        <taxon>Acrobeloides</taxon>
    </lineage>
</organism>
<dbReference type="SUPFAM" id="SSF101908">
    <property type="entry name" value="Putative isomerase YbhE"/>
    <property type="match status" value="1"/>
</dbReference>
<dbReference type="WBParaSite" id="ACRNAN_scaffold2345.g15513.t1">
    <property type="protein sequence ID" value="ACRNAN_scaffold2345.g15513.t1"/>
    <property type="gene ID" value="ACRNAN_scaffold2345.g15513"/>
</dbReference>
<name>A0A914DEY8_9BILA</name>
<sequence length="1319" mass="151026">MAGRILDYLEHDRLQADLINKLKYEPQQETLISGINDRDYPDLSSLGVQEISILRHHAIPDELRDQLNQMQSNVSMGLFPEISRIWMTIDSDLFLWNSKTNADLAYFDGITSTILKVDLATPKPGFFPQNIHKLLVVATTTDILLLAVGFLDGTTRHPIFSAIPAYNDVDIFIVPQPTFKLSLDGLIINDLCCTSNGRIFFCADDCLYELDYHETMFYGRQCKKINHSKSLLYSLVPAISIFTTKDTMQQLAIDNSRNILYVLTHKGHIQVFDLGVDGRVTSKFSTFYFEQTQHECLLSCKVDASFFAKLVYLSPILCTESHYVYFEAITSKGVRIYFTCLEDADFGTSKNLQESVRPRTIRIIHIRFPPESQPFTLLRQFSVYSVLRSNETTIMALGPGDSETPLWAMSAANFASSRELQENLTSLNIRGVIWDMADISEDVLFKFPAEPQIARVRPLILARQHINSILKYHVLTSEGIYTLVQNTPLETFHHIITQFGSESKPLQLFSRLHGNLEICVMSLMIICSDSKSDASIRTNAVRIFFTFGGEPQSVYRNPHENPRNIHGNVLEYSPMNASIADITSFRSPLRASTPIGLANRSYNVQGSPAFDENSVIGNLQVRPSHRHDSLFLYFSRIVLDIWQRNMCFRRRDNGQLCSAISIDELDTTIARIGAFRKAVDENALISLSSPQHFMNGGNVTTSNFVRNVEPAHARDSAAYEQEKQSLLELYDTIILSHEILFLWQILIEHQFHVILALLPPPIIEQLTSYTLLDLVHKYDTVCVDLITCVVKHYMGDDATTSAIADKLRSVCPTLFSSDDAMVLKATEYLHRARIMAVSKERDQLLSEALSILRKSIQKINLQNICDLLQKARFFDGIVELALARAEKDDAKKLALTAYKKHAETANQLVREAKNRREIAYRCITDLLDWLYDRTHAMTTDVGLNPALAKSELLRTIKLVLTSDDELANVSVFRWILDHNMEDLLLKERHRFFETFLHHEIEDLQNDRYLELLWKYYEKNENYISAAKLLLQLAEKPSVQTLQQRIAYLSHALMCVQSAPETKTNLELKQEIQDKLDVAQIQAQTKEALEFEVGQRITGSNISIEELNQRLFTVSELYDRFANPFNLAHIKLAILACAGHYEREIVENVWVDILKKELRPFERNEESAEQSKRRIASVLKNLSTQYSSMLKFYPIEMILRELLMFSFRFTQPEWLPELCKLARISHATLLNVINNQYRVVDPFWKQNKRAQQFIINLVINIFEDFVADPSKLPPNERKALKGTSLDFLSFLMMDLHTDGFNSGTASQKLRLLEGQIQRII</sequence>
<evidence type="ECO:0000256" key="4">
    <source>
        <dbReference type="ARBA" id="ARBA00023242"/>
    </source>
</evidence>
<dbReference type="Proteomes" id="UP000887540">
    <property type="component" value="Unplaced"/>
</dbReference>
<keyword evidence="7" id="KW-1185">Reference proteome</keyword>
<accession>A0A914DEY8</accession>
<comment type="similarity">
    <text evidence="2">Belongs to the non-repetitive/WGA-negative nucleoporin family.</text>
</comment>
<dbReference type="Gene3D" id="1.20.58.1780">
    <property type="match status" value="1"/>
</dbReference>
<protein>
    <submittedName>
        <fullName evidence="8">Nuclear pore complex protein Nup155</fullName>
    </submittedName>
</protein>
<evidence type="ECO:0000256" key="2">
    <source>
        <dbReference type="ARBA" id="ARBA00007373"/>
    </source>
</evidence>
<dbReference type="InterPro" id="IPR004870">
    <property type="entry name" value="Nucleoporin_Nup155"/>
</dbReference>
<dbReference type="PANTHER" id="PTHR10350:SF6">
    <property type="entry name" value="NUCLEAR PORE COMPLEX PROTEIN NUP155"/>
    <property type="match status" value="1"/>
</dbReference>
<evidence type="ECO:0000256" key="1">
    <source>
        <dbReference type="ARBA" id="ARBA00004123"/>
    </source>
</evidence>
<dbReference type="InterPro" id="IPR042537">
    <property type="entry name" value="Nucleoporin_Nup155_C_2"/>
</dbReference>
<dbReference type="GO" id="GO:0006405">
    <property type="term" value="P:RNA export from nucleus"/>
    <property type="evidence" value="ECO:0007669"/>
    <property type="project" value="TreeGrafter"/>
</dbReference>
<dbReference type="Gene3D" id="1.20.120.1880">
    <property type="entry name" value="Nucleoporin, helical C-terminal domain"/>
    <property type="match status" value="1"/>
</dbReference>
<dbReference type="InterPro" id="IPR014908">
    <property type="entry name" value="Nucleoporin_Nup133/Nup155_N"/>
</dbReference>
<dbReference type="Gene3D" id="1.25.40.440">
    <property type="entry name" value="Nucleoporin, helical domain, central subdomain"/>
    <property type="match status" value="1"/>
</dbReference>
<feature type="domain" description="Nucleoporin Nup133/Nup155-like C-terminal" evidence="5">
    <location>
        <begin position="624"/>
        <end position="1273"/>
    </location>
</feature>
<evidence type="ECO:0000259" key="6">
    <source>
        <dbReference type="Pfam" id="PF08801"/>
    </source>
</evidence>
<dbReference type="GO" id="GO:0036228">
    <property type="term" value="P:protein localization to nuclear inner membrane"/>
    <property type="evidence" value="ECO:0007669"/>
    <property type="project" value="TreeGrafter"/>
</dbReference>
<dbReference type="Pfam" id="PF08801">
    <property type="entry name" value="Nucleoporin_N"/>
    <property type="match status" value="1"/>
</dbReference>